<dbReference type="GO" id="GO:0048188">
    <property type="term" value="C:Set1C/COMPASS complex"/>
    <property type="evidence" value="ECO:0007669"/>
    <property type="project" value="InterPro"/>
</dbReference>
<evidence type="ECO:0000256" key="1">
    <source>
        <dbReference type="SAM" id="MobiDB-lite"/>
    </source>
</evidence>
<evidence type="ECO:0000313" key="2">
    <source>
        <dbReference type="EMBL" id="CAH7665740.1"/>
    </source>
</evidence>
<keyword evidence="3" id="KW-1185">Reference proteome</keyword>
<dbReference type="Proteomes" id="UP001153365">
    <property type="component" value="Unassembled WGS sequence"/>
</dbReference>
<dbReference type="GO" id="GO:0000976">
    <property type="term" value="F:transcription cis-regulatory region binding"/>
    <property type="evidence" value="ECO:0007669"/>
    <property type="project" value="TreeGrafter"/>
</dbReference>
<feature type="region of interest" description="Disordered" evidence="1">
    <location>
        <begin position="24"/>
        <end position="43"/>
    </location>
</feature>
<name>A0AAV0ACL6_PHAPC</name>
<dbReference type="EMBL" id="CALTRL010000004">
    <property type="protein sequence ID" value="CAH7665740.1"/>
    <property type="molecule type" value="Genomic_DNA"/>
</dbReference>
<protein>
    <submittedName>
        <fullName evidence="2">Uncharacterized protein</fullName>
    </submittedName>
</protein>
<dbReference type="PANTHER" id="PTHR10598">
    <property type="entry name" value="SET1/ASH2 HISTONE METHYLTRANSFERASE COMPLEX SUBUNIT ASH2"/>
    <property type="match status" value="1"/>
</dbReference>
<sequence length="351" mass="40107">MSRGFTQLGLDFQTTLELTQYEMAGQDQRTTEPSKTQFVTSSFEPRRRISGEDSILDLKLVAKGPVFQPLPSYFLKDFFSTRSHPWNRSGFRYQPCGRVSRLSKEAVEIEEVEKDSNKQKFYLEQELLSQKFFYRAIESPPTNVVRWSWEDQSSYVHITKDGLSDSDQQGQTHPSERVNGSLRSFLREPAHVRISIARRESGLNTPVGIDGYSYAIRDKTGEKLPKMKKPHPGDKKDPAVIKLNRVPIRYRRQLYFELAEYPVSKKMADLGEKAKAVVGQLHTGHIGLSDFLFCFKNLRLARYKALFLLEAPLSAVVGQLHTGHIGLSDFLICFKKLSNVFSAADSKTRIF</sequence>
<accession>A0AAV0ACL6</accession>
<evidence type="ECO:0000313" key="3">
    <source>
        <dbReference type="Proteomes" id="UP001153365"/>
    </source>
</evidence>
<gene>
    <name evidence="2" type="ORF">PPACK8108_LOCUS24</name>
</gene>
<proteinExistence type="predicted"/>
<organism evidence="2 3">
    <name type="scientific">Phakopsora pachyrhizi</name>
    <name type="common">Asian soybean rust disease fungus</name>
    <dbReference type="NCBI Taxonomy" id="170000"/>
    <lineage>
        <taxon>Eukaryota</taxon>
        <taxon>Fungi</taxon>
        <taxon>Dikarya</taxon>
        <taxon>Basidiomycota</taxon>
        <taxon>Pucciniomycotina</taxon>
        <taxon>Pucciniomycetes</taxon>
        <taxon>Pucciniales</taxon>
        <taxon>Phakopsoraceae</taxon>
        <taxon>Phakopsora</taxon>
    </lineage>
</organism>
<dbReference type="PANTHER" id="PTHR10598:SF0">
    <property type="entry name" value="SET1_ASH2 HISTONE METHYLTRANSFERASE COMPLEX SUBUNIT ASH2"/>
    <property type="match status" value="1"/>
</dbReference>
<feature type="compositionally biased region" description="Polar residues" evidence="1">
    <location>
        <begin position="27"/>
        <end position="43"/>
    </location>
</feature>
<reference evidence="2" key="1">
    <citation type="submission" date="2022-06" db="EMBL/GenBank/DDBJ databases">
        <authorList>
            <consortium name="SYNGENTA / RWTH Aachen University"/>
        </authorList>
    </citation>
    <scope>NUCLEOTIDE SEQUENCE</scope>
</reference>
<dbReference type="InterPro" id="IPR037353">
    <property type="entry name" value="ASH2"/>
</dbReference>
<comment type="caution">
    <text evidence="2">The sequence shown here is derived from an EMBL/GenBank/DDBJ whole genome shotgun (WGS) entry which is preliminary data.</text>
</comment>
<dbReference type="AlphaFoldDB" id="A0AAV0ACL6"/>